<reference evidence="8 9" key="2">
    <citation type="submission" date="2019-02" db="EMBL/GenBank/DDBJ databases">
        <title>'Lichenibacterium ramalinii' gen. nov. sp. nov., 'Lichenibacterium minor' gen. nov. sp. nov.</title>
        <authorList>
            <person name="Pankratov T."/>
        </authorList>
    </citation>
    <scope>NUCLEOTIDE SEQUENCE [LARGE SCALE GENOMIC DNA]</scope>
    <source>
        <strain evidence="8 9">RmlP026</strain>
    </source>
</reference>
<keyword evidence="3" id="KW-0274">FAD</keyword>
<proteinExistence type="predicted"/>
<evidence type="ECO:0000256" key="2">
    <source>
        <dbReference type="ARBA" id="ARBA00022630"/>
    </source>
</evidence>
<evidence type="ECO:0000313" key="9">
    <source>
        <dbReference type="Proteomes" id="UP000290759"/>
    </source>
</evidence>
<accession>A0A4Q2U963</accession>
<comment type="cofactor">
    <cofactor evidence="1">
        <name>FAD</name>
        <dbReference type="ChEBI" id="CHEBI:57692"/>
    </cofactor>
</comment>
<dbReference type="AlphaFoldDB" id="A0A4Q2U963"/>
<dbReference type="InterPro" id="IPR002938">
    <property type="entry name" value="FAD-bd"/>
</dbReference>
<evidence type="ECO:0000256" key="6">
    <source>
        <dbReference type="SAM" id="SignalP"/>
    </source>
</evidence>
<dbReference type="Proteomes" id="UP000290759">
    <property type="component" value="Unassembled WGS sequence"/>
</dbReference>
<evidence type="ECO:0000313" key="8">
    <source>
        <dbReference type="EMBL" id="RYC31435.1"/>
    </source>
</evidence>
<evidence type="ECO:0000256" key="3">
    <source>
        <dbReference type="ARBA" id="ARBA00022827"/>
    </source>
</evidence>
<dbReference type="RefSeq" id="WP_129227452.1">
    <property type="nucleotide sequence ID" value="NZ_QYBB01000014.1"/>
</dbReference>
<feature type="signal peptide" evidence="6">
    <location>
        <begin position="1"/>
        <end position="21"/>
    </location>
</feature>
<feature type="chain" id="PRO_5020489703" evidence="6">
    <location>
        <begin position="22"/>
        <end position="408"/>
    </location>
</feature>
<dbReference type="PANTHER" id="PTHR13789">
    <property type="entry name" value="MONOOXYGENASE"/>
    <property type="match status" value="1"/>
</dbReference>
<protein>
    <submittedName>
        <fullName evidence="8">Monooxygenase</fullName>
    </submittedName>
</protein>
<keyword evidence="5 8" id="KW-0503">Monooxygenase</keyword>
<dbReference type="SUPFAM" id="SSF51905">
    <property type="entry name" value="FAD/NAD(P)-binding domain"/>
    <property type="match status" value="1"/>
</dbReference>
<keyword evidence="4" id="KW-0560">Oxidoreductase</keyword>
<feature type="domain" description="FAD-binding" evidence="7">
    <location>
        <begin position="4"/>
        <end position="342"/>
    </location>
</feature>
<evidence type="ECO:0000256" key="4">
    <source>
        <dbReference type="ARBA" id="ARBA00023002"/>
    </source>
</evidence>
<keyword evidence="9" id="KW-1185">Reference proteome</keyword>
<dbReference type="EMBL" id="QYBB01000014">
    <property type="protein sequence ID" value="RYC31435.1"/>
    <property type="molecule type" value="Genomic_DNA"/>
</dbReference>
<name>A0A4Q2U963_9HYPH</name>
<gene>
    <name evidence="8" type="ORF">D3273_13720</name>
</gene>
<dbReference type="InterPro" id="IPR036188">
    <property type="entry name" value="FAD/NAD-bd_sf"/>
</dbReference>
<evidence type="ECO:0000256" key="5">
    <source>
        <dbReference type="ARBA" id="ARBA00023033"/>
    </source>
</evidence>
<sequence>MPRIAVAGAGIGGLAAALALAEVGCAVDVYERAGTLDAVGAGVQLSPNASLVLRRLGVLDELGPAAVESSEVLMRRARDGAVLARVPLGPAAAARYGAPFLSALRADLQAALLARVALRPAIALHLGRAVEGYEGSGRGVALRFADGAAAADGLVGADGIRSAVRRQMTGAGDASASTRSAFRASVPRAAADPDALVPRSNLWLGRGAHLVHYPVDGGRRVNVVAIVDEGAPTGGAETWSQPAEAAAVERRFAGWAPPARRLIAAAPDWRRWPLLDRPPLPRWSDGAVTLLGDAAHPMLPFLAQGAAQSIEDAAVLADAVARCGGDLPAAFRAYEGLRRPRTSRVQAQSAKQGRVYHLGPPASLARDIVLSTLGPARLAARVDWLYDAPAEVRRFAGTRTSAPAPTPT</sequence>
<comment type="caution">
    <text evidence="8">The sequence shown here is derived from an EMBL/GenBank/DDBJ whole genome shotgun (WGS) entry which is preliminary data.</text>
</comment>
<dbReference type="PRINTS" id="PR00420">
    <property type="entry name" value="RNGMNOXGNASE"/>
</dbReference>
<keyword evidence="2" id="KW-0285">Flavoprotein</keyword>
<dbReference type="Pfam" id="PF01494">
    <property type="entry name" value="FAD_binding_3"/>
    <property type="match status" value="1"/>
</dbReference>
<dbReference type="PANTHER" id="PTHR13789:SF318">
    <property type="entry name" value="GERANYLGERANYL DIPHOSPHATE REDUCTASE"/>
    <property type="match status" value="1"/>
</dbReference>
<dbReference type="OrthoDB" id="4230779at2"/>
<dbReference type="GO" id="GO:0004497">
    <property type="term" value="F:monooxygenase activity"/>
    <property type="evidence" value="ECO:0007669"/>
    <property type="project" value="UniProtKB-KW"/>
</dbReference>
<keyword evidence="6" id="KW-0732">Signal</keyword>
<dbReference type="SUPFAM" id="SSF54373">
    <property type="entry name" value="FAD-linked reductases, C-terminal domain"/>
    <property type="match status" value="1"/>
</dbReference>
<reference evidence="8 9" key="1">
    <citation type="submission" date="2018-12" db="EMBL/GenBank/DDBJ databases">
        <authorList>
            <person name="Grouzdev D.S."/>
            <person name="Krutkina M.S."/>
        </authorList>
    </citation>
    <scope>NUCLEOTIDE SEQUENCE [LARGE SCALE GENOMIC DNA]</scope>
    <source>
        <strain evidence="8 9">RmlP026</strain>
    </source>
</reference>
<evidence type="ECO:0000256" key="1">
    <source>
        <dbReference type="ARBA" id="ARBA00001974"/>
    </source>
</evidence>
<organism evidence="8 9">
    <name type="scientific">Lichenibacterium minor</name>
    <dbReference type="NCBI Taxonomy" id="2316528"/>
    <lineage>
        <taxon>Bacteria</taxon>
        <taxon>Pseudomonadati</taxon>
        <taxon>Pseudomonadota</taxon>
        <taxon>Alphaproteobacteria</taxon>
        <taxon>Hyphomicrobiales</taxon>
        <taxon>Lichenihabitantaceae</taxon>
        <taxon>Lichenibacterium</taxon>
    </lineage>
</organism>
<dbReference type="GO" id="GO:0071949">
    <property type="term" value="F:FAD binding"/>
    <property type="evidence" value="ECO:0007669"/>
    <property type="project" value="InterPro"/>
</dbReference>
<dbReference type="Gene3D" id="3.50.50.60">
    <property type="entry name" value="FAD/NAD(P)-binding domain"/>
    <property type="match status" value="1"/>
</dbReference>
<evidence type="ECO:0000259" key="7">
    <source>
        <dbReference type="Pfam" id="PF01494"/>
    </source>
</evidence>
<dbReference type="InterPro" id="IPR050493">
    <property type="entry name" value="FAD-dep_Monooxygenase_BioMet"/>
</dbReference>